<organism evidence="1 2">
    <name type="scientific">Rotaria magnacalcarata</name>
    <dbReference type="NCBI Taxonomy" id="392030"/>
    <lineage>
        <taxon>Eukaryota</taxon>
        <taxon>Metazoa</taxon>
        <taxon>Spiralia</taxon>
        <taxon>Gnathifera</taxon>
        <taxon>Rotifera</taxon>
        <taxon>Eurotatoria</taxon>
        <taxon>Bdelloidea</taxon>
        <taxon>Philodinida</taxon>
        <taxon>Philodinidae</taxon>
        <taxon>Rotaria</taxon>
    </lineage>
</organism>
<accession>A0A8S2WWM0</accession>
<protein>
    <submittedName>
        <fullName evidence="1">Uncharacterized protein</fullName>
    </submittedName>
</protein>
<name>A0A8S2WWM0_9BILA</name>
<evidence type="ECO:0000313" key="2">
    <source>
        <dbReference type="Proteomes" id="UP000676336"/>
    </source>
</evidence>
<comment type="caution">
    <text evidence="1">The sequence shown here is derived from an EMBL/GenBank/DDBJ whole genome shotgun (WGS) entry which is preliminary data.</text>
</comment>
<dbReference type="AlphaFoldDB" id="A0A8S2WWM0"/>
<evidence type="ECO:0000313" key="1">
    <source>
        <dbReference type="EMBL" id="CAF4464574.1"/>
    </source>
</evidence>
<reference evidence="1" key="1">
    <citation type="submission" date="2021-02" db="EMBL/GenBank/DDBJ databases">
        <authorList>
            <person name="Nowell W R."/>
        </authorList>
    </citation>
    <scope>NUCLEOTIDE SEQUENCE</scope>
</reference>
<dbReference type="Proteomes" id="UP000676336">
    <property type="component" value="Unassembled WGS sequence"/>
</dbReference>
<dbReference type="EMBL" id="CAJOBI010072560">
    <property type="protein sequence ID" value="CAF4464574.1"/>
    <property type="molecule type" value="Genomic_DNA"/>
</dbReference>
<proteinExistence type="predicted"/>
<feature type="non-terminal residue" evidence="1">
    <location>
        <position position="1"/>
    </location>
</feature>
<sequence length="42" mass="4657">PESILIGAIHIPPSNGIPFNLLETYVSKTFDIFGDYNARHAQ</sequence>
<gene>
    <name evidence="1" type="ORF">SMN809_LOCUS33298</name>
</gene>